<name>A0A1E3Q0P1_LIPST</name>
<evidence type="ECO:0000256" key="2">
    <source>
        <dbReference type="PROSITE-ProRule" id="PRU00176"/>
    </source>
</evidence>
<evidence type="ECO:0000256" key="3">
    <source>
        <dbReference type="SAM" id="MobiDB-lite"/>
    </source>
</evidence>
<proteinExistence type="predicted"/>
<feature type="compositionally biased region" description="Polar residues" evidence="3">
    <location>
        <begin position="50"/>
        <end position="68"/>
    </location>
</feature>
<evidence type="ECO:0000313" key="6">
    <source>
        <dbReference type="Proteomes" id="UP000094385"/>
    </source>
</evidence>
<dbReference type="InterPro" id="IPR035979">
    <property type="entry name" value="RBD_domain_sf"/>
</dbReference>
<feature type="compositionally biased region" description="Pro residues" evidence="3">
    <location>
        <begin position="70"/>
        <end position="81"/>
    </location>
</feature>
<dbReference type="PANTHER" id="PTHR16105">
    <property type="entry name" value="RNA-BINDING REGION-CONTAINING PROTEIN 3"/>
    <property type="match status" value="1"/>
</dbReference>
<feature type="region of interest" description="Disordered" evidence="3">
    <location>
        <begin position="47"/>
        <end position="92"/>
    </location>
</feature>
<dbReference type="InterPro" id="IPR045164">
    <property type="entry name" value="RBM41/RNPC3"/>
</dbReference>
<dbReference type="InterPro" id="IPR000504">
    <property type="entry name" value="RRM_dom"/>
</dbReference>
<dbReference type="Pfam" id="PF00076">
    <property type="entry name" value="RRM_1"/>
    <property type="match status" value="1"/>
</dbReference>
<dbReference type="GO" id="GO:0030626">
    <property type="term" value="F:U12 snRNA binding"/>
    <property type="evidence" value="ECO:0007669"/>
    <property type="project" value="TreeGrafter"/>
</dbReference>
<dbReference type="STRING" id="675824.A0A1E3Q0P1"/>
<dbReference type="PROSITE" id="PS50102">
    <property type="entry name" value="RRM"/>
    <property type="match status" value="1"/>
</dbReference>
<dbReference type="GO" id="GO:0097157">
    <property type="term" value="F:pre-mRNA intronic binding"/>
    <property type="evidence" value="ECO:0007669"/>
    <property type="project" value="TreeGrafter"/>
</dbReference>
<gene>
    <name evidence="5" type="ORF">LIPSTDRAFT_73889</name>
</gene>
<evidence type="ECO:0000313" key="5">
    <source>
        <dbReference type="EMBL" id="ODQ71259.1"/>
    </source>
</evidence>
<sequence length="227" mass="24926">MSDTEMQYAPASESPSPEPGDAIAPENQEQTVRADISLEEKIQVRIRGVEQQSLNPFATPGGISSRTNRPVPPPPPPPGLPPSQVSKTLESGLGAYGNPSQTLYVNNLNDKIRKQELRLCLYTFFATYGRVIDVVAVKTKKMRGQAHIVFSDVPSATQALRSLQGVTFLGKEMHIEFAKSKSNSIAKLDGTYRLPPPPAVHPTTLPEYTDFPKGVKRLRNEESDDDE</sequence>
<dbReference type="Proteomes" id="UP000094385">
    <property type="component" value="Unassembled WGS sequence"/>
</dbReference>
<reference evidence="5 6" key="1">
    <citation type="journal article" date="2016" name="Proc. Natl. Acad. Sci. U.S.A.">
        <title>Comparative genomics of biotechnologically important yeasts.</title>
        <authorList>
            <person name="Riley R."/>
            <person name="Haridas S."/>
            <person name="Wolfe K.H."/>
            <person name="Lopes M.R."/>
            <person name="Hittinger C.T."/>
            <person name="Goeker M."/>
            <person name="Salamov A.A."/>
            <person name="Wisecaver J.H."/>
            <person name="Long T.M."/>
            <person name="Calvey C.H."/>
            <person name="Aerts A.L."/>
            <person name="Barry K.W."/>
            <person name="Choi C."/>
            <person name="Clum A."/>
            <person name="Coughlan A.Y."/>
            <person name="Deshpande S."/>
            <person name="Douglass A.P."/>
            <person name="Hanson S.J."/>
            <person name="Klenk H.-P."/>
            <person name="LaButti K.M."/>
            <person name="Lapidus A."/>
            <person name="Lindquist E.A."/>
            <person name="Lipzen A.M."/>
            <person name="Meier-Kolthoff J.P."/>
            <person name="Ohm R.A."/>
            <person name="Otillar R.P."/>
            <person name="Pangilinan J.L."/>
            <person name="Peng Y."/>
            <person name="Rokas A."/>
            <person name="Rosa C.A."/>
            <person name="Scheuner C."/>
            <person name="Sibirny A.A."/>
            <person name="Slot J.C."/>
            <person name="Stielow J.B."/>
            <person name="Sun H."/>
            <person name="Kurtzman C.P."/>
            <person name="Blackwell M."/>
            <person name="Grigoriev I.V."/>
            <person name="Jeffries T.W."/>
        </authorList>
    </citation>
    <scope>NUCLEOTIDE SEQUENCE [LARGE SCALE GENOMIC DNA]</scope>
    <source>
        <strain evidence="5 6">NRRL Y-11557</strain>
    </source>
</reference>
<feature type="domain" description="RRM" evidence="4">
    <location>
        <begin position="101"/>
        <end position="180"/>
    </location>
</feature>
<keyword evidence="6" id="KW-1185">Reference proteome</keyword>
<dbReference type="SMART" id="SM00360">
    <property type="entry name" value="RRM"/>
    <property type="match status" value="1"/>
</dbReference>
<dbReference type="InterPro" id="IPR012677">
    <property type="entry name" value="Nucleotide-bd_a/b_plait_sf"/>
</dbReference>
<protein>
    <recommendedName>
        <fullName evidence="4">RRM domain-containing protein</fullName>
    </recommendedName>
</protein>
<dbReference type="PANTHER" id="PTHR16105:SF0">
    <property type="entry name" value="RNA-BINDING REGION-CONTAINING PROTEIN 3"/>
    <property type="match status" value="1"/>
</dbReference>
<dbReference type="SUPFAM" id="SSF54928">
    <property type="entry name" value="RNA-binding domain, RBD"/>
    <property type="match status" value="1"/>
</dbReference>
<accession>A0A1E3Q0P1</accession>
<dbReference type="AlphaFoldDB" id="A0A1E3Q0P1"/>
<dbReference type="CDD" id="cd12246">
    <property type="entry name" value="RRM1_U1A_like"/>
    <property type="match status" value="1"/>
</dbReference>
<dbReference type="GO" id="GO:0000398">
    <property type="term" value="P:mRNA splicing, via spliceosome"/>
    <property type="evidence" value="ECO:0007669"/>
    <property type="project" value="TreeGrafter"/>
</dbReference>
<organism evidence="5 6">
    <name type="scientific">Lipomyces starkeyi NRRL Y-11557</name>
    <dbReference type="NCBI Taxonomy" id="675824"/>
    <lineage>
        <taxon>Eukaryota</taxon>
        <taxon>Fungi</taxon>
        <taxon>Dikarya</taxon>
        <taxon>Ascomycota</taxon>
        <taxon>Saccharomycotina</taxon>
        <taxon>Lipomycetes</taxon>
        <taxon>Lipomycetales</taxon>
        <taxon>Lipomycetaceae</taxon>
        <taxon>Lipomyces</taxon>
    </lineage>
</organism>
<evidence type="ECO:0000259" key="4">
    <source>
        <dbReference type="PROSITE" id="PS50102"/>
    </source>
</evidence>
<dbReference type="Gene3D" id="3.30.70.330">
    <property type="match status" value="1"/>
</dbReference>
<dbReference type="EMBL" id="KV454298">
    <property type="protein sequence ID" value="ODQ71259.1"/>
    <property type="molecule type" value="Genomic_DNA"/>
</dbReference>
<keyword evidence="1 2" id="KW-0694">RNA-binding</keyword>
<feature type="region of interest" description="Disordered" evidence="3">
    <location>
        <begin position="1"/>
        <end position="32"/>
    </location>
</feature>
<evidence type="ECO:0000256" key="1">
    <source>
        <dbReference type="ARBA" id="ARBA00022884"/>
    </source>
</evidence>
<dbReference type="FunFam" id="3.30.70.330:FF:000039">
    <property type="entry name" value="U1 small nuclear ribonucleoprotein A"/>
    <property type="match status" value="1"/>
</dbReference>
<dbReference type="OrthoDB" id="277802at2759"/>